<dbReference type="Proteomes" id="UP000636110">
    <property type="component" value="Unassembled WGS sequence"/>
</dbReference>
<evidence type="ECO:0000313" key="2">
    <source>
        <dbReference type="EMBL" id="MBB2148288.1"/>
    </source>
</evidence>
<gene>
    <name evidence="2" type="ORF">GM920_05135</name>
</gene>
<dbReference type="Pfam" id="PF02836">
    <property type="entry name" value="Glyco_hydro_2_C"/>
    <property type="match status" value="1"/>
</dbReference>
<evidence type="ECO:0000313" key="3">
    <source>
        <dbReference type="Proteomes" id="UP000636110"/>
    </source>
</evidence>
<dbReference type="Gene3D" id="3.20.20.80">
    <property type="entry name" value="Glycosidases"/>
    <property type="match status" value="1"/>
</dbReference>
<dbReference type="InterPro" id="IPR006103">
    <property type="entry name" value="Glyco_hydro_2_cat"/>
</dbReference>
<keyword evidence="3" id="KW-1185">Reference proteome</keyword>
<dbReference type="InterPro" id="IPR017853">
    <property type="entry name" value="GH"/>
</dbReference>
<reference evidence="2 3" key="1">
    <citation type="submission" date="2019-11" db="EMBL/GenBank/DDBJ databases">
        <title>Description of Pedobacter sp. LMG 31462T.</title>
        <authorList>
            <person name="Carlier A."/>
            <person name="Qi S."/>
            <person name="Vandamme P."/>
        </authorList>
    </citation>
    <scope>NUCLEOTIDE SEQUENCE [LARGE SCALE GENOMIC DNA]</scope>
    <source>
        <strain evidence="2 3">LMG 31462</strain>
    </source>
</reference>
<comment type="caution">
    <text evidence="2">The sequence shown here is derived from an EMBL/GenBank/DDBJ whole genome shotgun (WGS) entry which is preliminary data.</text>
</comment>
<organism evidence="2 3">
    <name type="scientific">Pedobacter gandavensis</name>
    <dbReference type="NCBI Taxonomy" id="2679963"/>
    <lineage>
        <taxon>Bacteria</taxon>
        <taxon>Pseudomonadati</taxon>
        <taxon>Bacteroidota</taxon>
        <taxon>Sphingobacteriia</taxon>
        <taxon>Sphingobacteriales</taxon>
        <taxon>Sphingobacteriaceae</taxon>
        <taxon>Pedobacter</taxon>
    </lineage>
</organism>
<name>A0ABR6EV17_9SPHI</name>
<accession>A0ABR6EV17</accession>
<evidence type="ECO:0000259" key="1">
    <source>
        <dbReference type="Pfam" id="PF02836"/>
    </source>
</evidence>
<sequence length="422" mass="48875">MVLAFTGCTQPEDPTPRKVQVKKIEGSYKLYKDGKPYTIKGAAGNTHFKTLKEMGGNTIRVWDTTRLSVILDSAKANQLAVIVGLPIFNSDYQSFYNDPAKVNGQYRAFKSVVNKYKNHPSLLMWCLGNELDFPFKPSYNDFYSAFNELTKMIHQDDPDHPVTTTVLNFNKKYLFNLKLRCDIDLISFNIFGRITYLRDDLSSVSWFWKGPFMVTEWGIDGPWDGTAQTAWAAYIEDTSTKKAEQYQDRYEKHMPIEKPGFLGAFAFFWGNKQEGTQSWFSMFDTQEGKSQVVDAMKYLWTGKHLEYSFPQVNYMLLNEKGARDNIFLSPGHTFSAKVLMLNKDHIKSVKWEIYPEDWYKKNNLHNDKKLQPLMQETKTAQFLEDKFIAPKAEGPYRIFATIYDDHGNFSTCNTPFYVVTDK</sequence>
<dbReference type="EMBL" id="WNXC01000001">
    <property type="protein sequence ID" value="MBB2148288.1"/>
    <property type="molecule type" value="Genomic_DNA"/>
</dbReference>
<feature type="domain" description="Glycoside hydrolase family 2 catalytic" evidence="1">
    <location>
        <begin position="70"/>
        <end position="220"/>
    </location>
</feature>
<protein>
    <recommendedName>
        <fullName evidence="1">Glycoside hydrolase family 2 catalytic domain-containing protein</fullName>
    </recommendedName>
</protein>
<dbReference type="SUPFAM" id="SSF51445">
    <property type="entry name" value="(Trans)glycosidases"/>
    <property type="match status" value="1"/>
</dbReference>
<proteinExistence type="predicted"/>
<dbReference type="RefSeq" id="WP_182954067.1">
    <property type="nucleotide sequence ID" value="NZ_WNXC01000001.1"/>
</dbReference>